<sequence>MYEILDDISKGNGTLEHLDLLRELAEVVKDTTMCGLGQTASNPVLSTLRYFGDEYHRHVIDKKCDAFVCKELVGAPCQAGCPLDTEVWRYVALIEKGQYEEAYKVIREVNPFPSVCARVCGRKCETRCNLAVSGGEAIAIRAMKRFITDRIDPAVYKPVRTGRQDKYAHKVAVVGSGPGGLSAAHYLSLLGYKVTLVEAADEPGGMLISCIPAYRLPRDVAEKEIESLLDENITLKCGTALGRDITIDE</sequence>
<dbReference type="SUPFAM" id="SSF140490">
    <property type="entry name" value="Nqo1C-terminal domain-like"/>
    <property type="match status" value="1"/>
</dbReference>
<dbReference type="InterPro" id="IPR036188">
    <property type="entry name" value="FAD/NAD-bd_sf"/>
</dbReference>
<dbReference type="Pfam" id="PF13450">
    <property type="entry name" value="NAD_binding_8"/>
    <property type="match status" value="1"/>
</dbReference>
<dbReference type="Gene3D" id="1.10.1060.10">
    <property type="entry name" value="Alpha-helical ferredoxin"/>
    <property type="match status" value="1"/>
</dbReference>
<accession>X0WWP1</accession>
<dbReference type="Gene3D" id="3.50.50.60">
    <property type="entry name" value="FAD/NAD(P)-binding domain"/>
    <property type="match status" value="1"/>
</dbReference>
<reference evidence="4" key="1">
    <citation type="journal article" date="2014" name="Front. Microbiol.">
        <title>High frequency of phylogenetically diverse reductive dehalogenase-homologous genes in deep subseafloor sedimentary metagenomes.</title>
        <authorList>
            <person name="Kawai M."/>
            <person name="Futagami T."/>
            <person name="Toyoda A."/>
            <person name="Takaki Y."/>
            <person name="Nishi S."/>
            <person name="Hori S."/>
            <person name="Arai W."/>
            <person name="Tsubouchi T."/>
            <person name="Morono Y."/>
            <person name="Uchiyama I."/>
            <person name="Ito T."/>
            <person name="Fujiyama A."/>
            <person name="Inagaki F."/>
            <person name="Takami H."/>
        </authorList>
    </citation>
    <scope>NUCLEOTIDE SEQUENCE</scope>
    <source>
        <strain evidence="4">Expedition CK06-06</strain>
    </source>
</reference>
<dbReference type="InterPro" id="IPR019575">
    <property type="entry name" value="Nuop51_4Fe4S-bd"/>
</dbReference>
<evidence type="ECO:0000259" key="2">
    <source>
        <dbReference type="Pfam" id="PF10589"/>
    </source>
</evidence>
<evidence type="ECO:0000259" key="3">
    <source>
        <dbReference type="Pfam" id="PF14691"/>
    </source>
</evidence>
<dbReference type="InterPro" id="IPR028261">
    <property type="entry name" value="DPD_II"/>
</dbReference>
<dbReference type="GO" id="GO:0016491">
    <property type="term" value="F:oxidoreductase activity"/>
    <property type="evidence" value="ECO:0007669"/>
    <property type="project" value="UniProtKB-KW"/>
</dbReference>
<dbReference type="EMBL" id="BARS01044362">
    <property type="protein sequence ID" value="GAG35389.1"/>
    <property type="molecule type" value="Genomic_DNA"/>
</dbReference>
<dbReference type="Pfam" id="PF10589">
    <property type="entry name" value="NADH_4Fe-4S"/>
    <property type="match status" value="1"/>
</dbReference>
<dbReference type="GO" id="GO:0051539">
    <property type="term" value="F:4 iron, 4 sulfur cluster binding"/>
    <property type="evidence" value="ECO:0007669"/>
    <property type="project" value="InterPro"/>
</dbReference>
<comment type="caution">
    <text evidence="4">The sequence shown here is derived from an EMBL/GenBank/DDBJ whole genome shotgun (WGS) entry which is preliminary data.</text>
</comment>
<feature type="domain" description="Dihydroprymidine dehydrogenase" evidence="3">
    <location>
        <begin position="66"/>
        <end position="150"/>
    </location>
</feature>
<gene>
    <name evidence="4" type="ORF">S01H1_67039</name>
</gene>
<dbReference type="InterPro" id="IPR037207">
    <property type="entry name" value="Nuop51_4Fe4S-bd_sf"/>
</dbReference>
<proteinExistence type="predicted"/>
<name>X0WWP1_9ZZZZ</name>
<dbReference type="PRINTS" id="PR00419">
    <property type="entry name" value="ADXRDTASE"/>
</dbReference>
<evidence type="ECO:0000313" key="4">
    <source>
        <dbReference type="EMBL" id="GAG35389.1"/>
    </source>
</evidence>
<dbReference type="PANTHER" id="PTHR43073">
    <property type="entry name" value="DIHYDROPYRIMIDINE DEHYDROGENASE [NADP(+)]"/>
    <property type="match status" value="1"/>
</dbReference>
<protein>
    <recommendedName>
        <fullName evidence="5">Dihydroprymidine dehydrogenase domain-containing protein</fullName>
    </recommendedName>
</protein>
<dbReference type="PANTHER" id="PTHR43073:SF2">
    <property type="entry name" value="DIHYDROPYRIMIDINE DEHYDROGENASE [NADP(+)]"/>
    <property type="match status" value="1"/>
</dbReference>
<evidence type="ECO:0008006" key="5">
    <source>
        <dbReference type="Google" id="ProtNLM"/>
    </source>
</evidence>
<dbReference type="SUPFAM" id="SSF51971">
    <property type="entry name" value="Nucleotide-binding domain"/>
    <property type="match status" value="1"/>
</dbReference>
<feature type="non-terminal residue" evidence="4">
    <location>
        <position position="249"/>
    </location>
</feature>
<dbReference type="AlphaFoldDB" id="X0WWP1"/>
<feature type="domain" description="NADH-ubiquinone oxidoreductase 51kDa subunit iron-sulphur binding" evidence="2">
    <location>
        <begin position="1"/>
        <end position="58"/>
    </location>
</feature>
<dbReference type="InterPro" id="IPR009051">
    <property type="entry name" value="Helical_ferredxn"/>
</dbReference>
<organism evidence="4">
    <name type="scientific">marine sediment metagenome</name>
    <dbReference type="NCBI Taxonomy" id="412755"/>
    <lineage>
        <taxon>unclassified sequences</taxon>
        <taxon>metagenomes</taxon>
        <taxon>ecological metagenomes</taxon>
    </lineage>
</organism>
<keyword evidence="1" id="KW-0560">Oxidoreductase</keyword>
<dbReference type="Pfam" id="PF14691">
    <property type="entry name" value="Fer4_20"/>
    <property type="match status" value="1"/>
</dbReference>
<evidence type="ECO:0000256" key="1">
    <source>
        <dbReference type="ARBA" id="ARBA00023002"/>
    </source>
</evidence>
<dbReference type="SUPFAM" id="SSF46548">
    <property type="entry name" value="alpha-helical ferredoxin"/>
    <property type="match status" value="1"/>
</dbReference>